<evidence type="ECO:0008006" key="4">
    <source>
        <dbReference type="Google" id="ProtNLM"/>
    </source>
</evidence>
<dbReference type="Proteomes" id="UP001596550">
    <property type="component" value="Unassembled WGS sequence"/>
</dbReference>
<dbReference type="EMBL" id="JBHTCR010000001">
    <property type="protein sequence ID" value="MFC7345500.1"/>
    <property type="molecule type" value="Genomic_DNA"/>
</dbReference>
<sequence length="127" mass="13966">MNKLKILPKALLLAFVIVLQSCDHVIDQIHENEQEQNYISPYRGNYTGTYTGDLNGNIVIKVSDKGSVEITRIAVNAQESYMTGLINSSFSTANKAPSGFILLGNLESKAGTWEMGNLKGTWNVTKN</sequence>
<accession>A0ABW2LVF3</accession>
<feature type="chain" id="PRO_5047147391" description="CHRD domain-containing protein" evidence="1">
    <location>
        <begin position="22"/>
        <end position="127"/>
    </location>
</feature>
<evidence type="ECO:0000313" key="2">
    <source>
        <dbReference type="EMBL" id="MFC7345500.1"/>
    </source>
</evidence>
<gene>
    <name evidence="2" type="ORF">ACFQO9_02070</name>
</gene>
<reference evidence="3" key="1">
    <citation type="journal article" date="2019" name="Int. J. Syst. Evol. Microbiol.">
        <title>The Global Catalogue of Microorganisms (GCM) 10K type strain sequencing project: providing services to taxonomists for standard genome sequencing and annotation.</title>
        <authorList>
            <consortium name="The Broad Institute Genomics Platform"/>
            <consortium name="The Broad Institute Genome Sequencing Center for Infectious Disease"/>
            <person name="Wu L."/>
            <person name="Ma J."/>
        </authorList>
    </citation>
    <scope>NUCLEOTIDE SEQUENCE [LARGE SCALE GENOMIC DNA]</scope>
    <source>
        <strain evidence="3">CCUG 54781</strain>
    </source>
</reference>
<keyword evidence="3" id="KW-1185">Reference proteome</keyword>
<organism evidence="2 3">
    <name type="scientific">Chryseobacterium zhengzhouense</name>
    <dbReference type="NCBI Taxonomy" id="1636086"/>
    <lineage>
        <taxon>Bacteria</taxon>
        <taxon>Pseudomonadati</taxon>
        <taxon>Bacteroidota</taxon>
        <taxon>Flavobacteriia</taxon>
        <taxon>Flavobacteriales</taxon>
        <taxon>Weeksellaceae</taxon>
        <taxon>Chryseobacterium group</taxon>
        <taxon>Chryseobacterium</taxon>
    </lineage>
</organism>
<name>A0ABW2LVF3_9FLAO</name>
<keyword evidence="1" id="KW-0732">Signal</keyword>
<dbReference type="RefSeq" id="WP_378172674.1">
    <property type="nucleotide sequence ID" value="NZ_JBHTCR010000001.1"/>
</dbReference>
<comment type="caution">
    <text evidence="2">The sequence shown here is derived from an EMBL/GenBank/DDBJ whole genome shotgun (WGS) entry which is preliminary data.</text>
</comment>
<evidence type="ECO:0000313" key="3">
    <source>
        <dbReference type="Proteomes" id="UP001596550"/>
    </source>
</evidence>
<feature type="signal peptide" evidence="1">
    <location>
        <begin position="1"/>
        <end position="21"/>
    </location>
</feature>
<proteinExistence type="predicted"/>
<protein>
    <recommendedName>
        <fullName evidence="4">CHRD domain-containing protein</fullName>
    </recommendedName>
</protein>
<dbReference type="PROSITE" id="PS51257">
    <property type="entry name" value="PROKAR_LIPOPROTEIN"/>
    <property type="match status" value="1"/>
</dbReference>
<evidence type="ECO:0000256" key="1">
    <source>
        <dbReference type="SAM" id="SignalP"/>
    </source>
</evidence>